<sequence>MIGIVDYGMGNLYSLSQALKRLDQDFVISDHSSELAGTDGLILPGVGAFKDAMALLNEKGLSAFLTRYVQEKPLLGICLGMQLLFEESEEGSLTKGLAFLSGRVARFSGISQVTGERYKVPHMGWNTLEFKQPDSPLLNALEPDYAYFVHSYYAETKDSSILIATADYHEQVPAVVGSGHIFGTQFHPEKSGVFGQALLKNYLDFVKRMPQAKAAVSRAAASLSSGEEEK</sequence>
<comment type="caution">
    <text evidence="13">The sequence shown here is derived from an EMBL/GenBank/DDBJ whole genome shotgun (WGS) entry which is preliminary data.</text>
</comment>
<dbReference type="EC" id="4.3.2.10" evidence="10"/>
<dbReference type="InterPro" id="IPR017926">
    <property type="entry name" value="GATASE"/>
</dbReference>
<evidence type="ECO:0000313" key="13">
    <source>
        <dbReference type="EMBL" id="GGL42285.1"/>
    </source>
</evidence>
<dbReference type="CDD" id="cd01748">
    <property type="entry name" value="GATase1_IGP_Synthase"/>
    <property type="match status" value="1"/>
</dbReference>
<evidence type="ECO:0000313" key="14">
    <source>
        <dbReference type="Proteomes" id="UP000654670"/>
    </source>
</evidence>
<dbReference type="PIRSF" id="PIRSF000495">
    <property type="entry name" value="Amidotransf_hisH"/>
    <property type="match status" value="1"/>
</dbReference>
<dbReference type="EMBL" id="BMOK01000001">
    <property type="protein sequence ID" value="GGL42285.1"/>
    <property type="molecule type" value="Genomic_DNA"/>
</dbReference>
<dbReference type="SUPFAM" id="SSF52317">
    <property type="entry name" value="Class I glutamine amidotransferase-like"/>
    <property type="match status" value="1"/>
</dbReference>
<feature type="active site" evidence="10 11">
    <location>
        <position position="189"/>
    </location>
</feature>
<evidence type="ECO:0000256" key="6">
    <source>
        <dbReference type="ARBA" id="ARBA00023102"/>
    </source>
</evidence>
<dbReference type="GO" id="GO:0000105">
    <property type="term" value="P:L-histidine biosynthetic process"/>
    <property type="evidence" value="ECO:0007669"/>
    <property type="project" value="UniProtKB-UniRule"/>
</dbReference>
<evidence type="ECO:0000256" key="5">
    <source>
        <dbReference type="ARBA" id="ARBA00022962"/>
    </source>
</evidence>
<feature type="domain" description="Glutamine amidotransferase" evidence="12">
    <location>
        <begin position="4"/>
        <end position="201"/>
    </location>
</feature>
<name>A0A917RYG8_9BACL</name>
<organism evidence="13 14">
    <name type="scientific">Sporolactobacillus putidus</name>
    <dbReference type="NCBI Taxonomy" id="492735"/>
    <lineage>
        <taxon>Bacteria</taxon>
        <taxon>Bacillati</taxon>
        <taxon>Bacillota</taxon>
        <taxon>Bacilli</taxon>
        <taxon>Bacillales</taxon>
        <taxon>Sporolactobacillaceae</taxon>
        <taxon>Sporolactobacillus</taxon>
    </lineage>
</organism>
<comment type="catalytic activity">
    <reaction evidence="9 10">
        <text>L-glutamine + H2O = L-glutamate + NH4(+)</text>
        <dbReference type="Rhea" id="RHEA:15889"/>
        <dbReference type="ChEBI" id="CHEBI:15377"/>
        <dbReference type="ChEBI" id="CHEBI:28938"/>
        <dbReference type="ChEBI" id="CHEBI:29985"/>
        <dbReference type="ChEBI" id="CHEBI:58359"/>
        <dbReference type="EC" id="3.5.1.2"/>
    </reaction>
</comment>
<evidence type="ECO:0000256" key="4">
    <source>
        <dbReference type="ARBA" id="ARBA00022801"/>
    </source>
</evidence>
<evidence type="ECO:0000256" key="3">
    <source>
        <dbReference type="ARBA" id="ARBA00022605"/>
    </source>
</evidence>
<keyword evidence="3 10" id="KW-0028">Amino-acid biosynthesis</keyword>
<reference evidence="13" key="2">
    <citation type="submission" date="2020-09" db="EMBL/GenBank/DDBJ databases">
        <authorList>
            <person name="Sun Q."/>
            <person name="Ohkuma M."/>
        </authorList>
    </citation>
    <scope>NUCLEOTIDE SEQUENCE</scope>
    <source>
        <strain evidence="13">JCM 15325</strain>
    </source>
</reference>
<keyword evidence="10" id="KW-0963">Cytoplasm</keyword>
<dbReference type="GO" id="GO:0004359">
    <property type="term" value="F:glutaminase activity"/>
    <property type="evidence" value="ECO:0007669"/>
    <property type="project" value="UniProtKB-EC"/>
</dbReference>
<comment type="catalytic activity">
    <reaction evidence="8 10">
        <text>5-[(5-phospho-1-deoxy-D-ribulos-1-ylimino)methylamino]-1-(5-phospho-beta-D-ribosyl)imidazole-4-carboxamide + L-glutamine = D-erythro-1-(imidazol-4-yl)glycerol 3-phosphate + 5-amino-1-(5-phospho-beta-D-ribosyl)imidazole-4-carboxamide + L-glutamate + H(+)</text>
        <dbReference type="Rhea" id="RHEA:24793"/>
        <dbReference type="ChEBI" id="CHEBI:15378"/>
        <dbReference type="ChEBI" id="CHEBI:29985"/>
        <dbReference type="ChEBI" id="CHEBI:58278"/>
        <dbReference type="ChEBI" id="CHEBI:58359"/>
        <dbReference type="ChEBI" id="CHEBI:58475"/>
        <dbReference type="ChEBI" id="CHEBI:58525"/>
        <dbReference type="EC" id="4.3.2.10"/>
    </reaction>
</comment>
<dbReference type="AlphaFoldDB" id="A0A917RYG8"/>
<gene>
    <name evidence="10 13" type="primary">hisH</name>
    <name evidence="13" type="ORF">GCM10007968_02720</name>
</gene>
<keyword evidence="4 10" id="KW-0378">Hydrolase</keyword>
<comment type="pathway">
    <text evidence="1 10">Amino-acid biosynthesis; L-histidine biosynthesis; L-histidine from 5-phospho-alpha-D-ribose 1-diphosphate: step 5/9.</text>
</comment>
<dbReference type="Pfam" id="PF00117">
    <property type="entry name" value="GATase"/>
    <property type="match status" value="1"/>
</dbReference>
<dbReference type="PANTHER" id="PTHR42701:SF1">
    <property type="entry name" value="IMIDAZOLE GLYCEROL PHOSPHATE SYNTHASE SUBUNIT HISH"/>
    <property type="match status" value="1"/>
</dbReference>
<dbReference type="Proteomes" id="UP000654670">
    <property type="component" value="Unassembled WGS sequence"/>
</dbReference>
<evidence type="ECO:0000256" key="7">
    <source>
        <dbReference type="ARBA" id="ARBA00023239"/>
    </source>
</evidence>
<dbReference type="HAMAP" id="MF_00278">
    <property type="entry name" value="HisH"/>
    <property type="match status" value="1"/>
</dbReference>
<dbReference type="GO" id="GO:0000107">
    <property type="term" value="F:imidazoleglycerol-phosphate synthase activity"/>
    <property type="evidence" value="ECO:0007669"/>
    <property type="project" value="UniProtKB-UniRule"/>
</dbReference>
<dbReference type="PANTHER" id="PTHR42701">
    <property type="entry name" value="IMIDAZOLE GLYCEROL PHOSPHATE SYNTHASE SUBUNIT HISH"/>
    <property type="match status" value="1"/>
</dbReference>
<keyword evidence="5 10" id="KW-0315">Glutamine amidotransferase</keyword>
<dbReference type="NCBIfam" id="TIGR01855">
    <property type="entry name" value="IMP_synth_hisH"/>
    <property type="match status" value="1"/>
</dbReference>
<keyword evidence="6 10" id="KW-0368">Histidine biosynthesis</keyword>
<evidence type="ECO:0000256" key="2">
    <source>
        <dbReference type="ARBA" id="ARBA00011152"/>
    </source>
</evidence>
<dbReference type="RefSeq" id="WP_188801100.1">
    <property type="nucleotide sequence ID" value="NZ_BMOK01000001.1"/>
</dbReference>
<dbReference type="EC" id="3.5.1.2" evidence="10"/>
<protein>
    <recommendedName>
        <fullName evidence="10">Imidazole glycerol phosphate synthase subunit HisH</fullName>
        <ecNumber evidence="10">4.3.2.10</ecNumber>
    </recommendedName>
    <alternativeName>
        <fullName evidence="10">IGP synthase glutaminase subunit</fullName>
        <ecNumber evidence="10">3.5.1.2</ecNumber>
    </alternativeName>
    <alternativeName>
        <fullName evidence="10">IGP synthase subunit HisH</fullName>
    </alternativeName>
    <alternativeName>
        <fullName evidence="10">ImGP synthase subunit HisH</fullName>
        <shortName evidence="10">IGPS subunit HisH</shortName>
    </alternativeName>
</protein>
<dbReference type="PROSITE" id="PS51273">
    <property type="entry name" value="GATASE_TYPE_1"/>
    <property type="match status" value="1"/>
</dbReference>
<dbReference type="GO" id="GO:0005737">
    <property type="term" value="C:cytoplasm"/>
    <property type="evidence" value="ECO:0007669"/>
    <property type="project" value="UniProtKB-SubCell"/>
</dbReference>
<accession>A0A917RYG8</accession>
<reference evidence="13" key="1">
    <citation type="journal article" date="2014" name="Int. J. Syst. Evol. Microbiol.">
        <title>Complete genome sequence of Corynebacterium casei LMG S-19264T (=DSM 44701T), isolated from a smear-ripened cheese.</title>
        <authorList>
            <consortium name="US DOE Joint Genome Institute (JGI-PGF)"/>
            <person name="Walter F."/>
            <person name="Albersmeier A."/>
            <person name="Kalinowski J."/>
            <person name="Ruckert C."/>
        </authorList>
    </citation>
    <scope>NUCLEOTIDE SEQUENCE</scope>
    <source>
        <strain evidence="13">JCM 15325</strain>
    </source>
</reference>
<evidence type="ECO:0000259" key="12">
    <source>
        <dbReference type="Pfam" id="PF00117"/>
    </source>
</evidence>
<dbReference type="InterPro" id="IPR029062">
    <property type="entry name" value="Class_I_gatase-like"/>
</dbReference>
<comment type="subcellular location">
    <subcellularLocation>
        <location evidence="10">Cytoplasm</location>
    </subcellularLocation>
</comment>
<keyword evidence="14" id="KW-1185">Reference proteome</keyword>
<evidence type="ECO:0000256" key="10">
    <source>
        <dbReference type="HAMAP-Rule" id="MF_00278"/>
    </source>
</evidence>
<feature type="active site" description="Nucleophile" evidence="10 11">
    <location>
        <position position="78"/>
    </location>
</feature>
<dbReference type="Gene3D" id="3.40.50.880">
    <property type="match status" value="1"/>
</dbReference>
<proteinExistence type="inferred from homology"/>
<comment type="subunit">
    <text evidence="2 10">Heterodimer of HisH and HisF.</text>
</comment>
<dbReference type="GO" id="GO:0016829">
    <property type="term" value="F:lyase activity"/>
    <property type="evidence" value="ECO:0007669"/>
    <property type="project" value="UniProtKB-KW"/>
</dbReference>
<evidence type="ECO:0000256" key="1">
    <source>
        <dbReference type="ARBA" id="ARBA00005091"/>
    </source>
</evidence>
<evidence type="ECO:0000256" key="9">
    <source>
        <dbReference type="ARBA" id="ARBA00049534"/>
    </source>
</evidence>
<dbReference type="InterPro" id="IPR010139">
    <property type="entry name" value="Imidazole-glycPsynth_HisH"/>
</dbReference>
<keyword evidence="7 10" id="KW-0456">Lyase</keyword>
<evidence type="ECO:0000256" key="11">
    <source>
        <dbReference type="PIRSR" id="PIRSR000495-1"/>
    </source>
</evidence>
<feature type="active site" evidence="10 11">
    <location>
        <position position="187"/>
    </location>
</feature>
<comment type="function">
    <text evidence="10">IGPS catalyzes the conversion of PRFAR and glutamine to IGP, AICAR and glutamate. The HisH subunit catalyzes the hydrolysis of glutamine to glutamate and ammonia as part of the synthesis of IGP and AICAR. The resulting ammonia molecule is channeled to the active site of HisF.</text>
</comment>
<evidence type="ECO:0000256" key="8">
    <source>
        <dbReference type="ARBA" id="ARBA00047838"/>
    </source>
</evidence>